<feature type="transmembrane region" description="Helical" evidence="1">
    <location>
        <begin position="268"/>
        <end position="287"/>
    </location>
</feature>
<protein>
    <recommendedName>
        <fullName evidence="4">DUF3095 domain-containing protein</fullName>
    </recommendedName>
</protein>
<evidence type="ECO:0000313" key="2">
    <source>
        <dbReference type="EMBL" id="EMY80446.1"/>
    </source>
</evidence>
<accession>N1WJN1</accession>
<keyword evidence="1" id="KW-1133">Transmembrane helix</keyword>
<dbReference type="PATRIC" id="fig|1189619.4.peg.2453"/>
<dbReference type="Proteomes" id="UP000012317">
    <property type="component" value="Unassembled WGS sequence"/>
</dbReference>
<gene>
    <name evidence="2" type="ORF">pgond44_11888</name>
</gene>
<organism evidence="2 3">
    <name type="scientific">Psychroflexus gondwanensis ACAM 44</name>
    <dbReference type="NCBI Taxonomy" id="1189619"/>
    <lineage>
        <taxon>Bacteria</taxon>
        <taxon>Pseudomonadati</taxon>
        <taxon>Bacteroidota</taxon>
        <taxon>Flavobacteriia</taxon>
        <taxon>Flavobacteriales</taxon>
        <taxon>Flavobacteriaceae</taxon>
        <taxon>Psychroflexus</taxon>
    </lineage>
</organism>
<sequence>MKIDLDFYKNISKNNLPLTELLKNEKLFSSVPRNWSVVVADIENSTDAVAQGLHNDVNLSATGSIITVLNTLKKVDHTLKIPYFFGGDGSTFIVPNTVLEPILLALNNYSQHIKKTLQLNLRVGQIEVDTVYSNNVSIRITKIRHNKYLTTPVVLGNGLKYAELLIKENFKASATANGKKTELNLKGMECRWDEIQPNQTGKKVICLLIDCDNEENQAEVYSTIMKEIDLVFGNLEKRNPISTFKLKLNTSLKTIRKEMYAKIGKYQMTYLVSNWLVTMIGTFYFKFLKAGKLYKYRVTQLSDTIMLDGLLNTVISGTDKQINKLKRLLDDLESKDKIIYGMHITHASIMSCYIENREEKHIHFVDGTEGGYTSAAIMFKLKKLKLKNP</sequence>
<dbReference type="InterPro" id="IPR021445">
    <property type="entry name" value="DUF3095"/>
</dbReference>
<keyword evidence="1" id="KW-0812">Transmembrane</keyword>
<dbReference type="Pfam" id="PF11294">
    <property type="entry name" value="DUF3095"/>
    <property type="match status" value="1"/>
</dbReference>
<keyword evidence="1" id="KW-0472">Membrane</keyword>
<dbReference type="AlphaFoldDB" id="N1WJN1"/>
<dbReference type="EMBL" id="APLF01000013">
    <property type="protein sequence ID" value="EMY80446.1"/>
    <property type="molecule type" value="Genomic_DNA"/>
</dbReference>
<evidence type="ECO:0000313" key="3">
    <source>
        <dbReference type="Proteomes" id="UP000012317"/>
    </source>
</evidence>
<reference evidence="2 3" key="1">
    <citation type="journal article" date="2014" name="Genome Biol. Evol.">
        <title>Extensive gene acquisition in the extremely psychrophilic bacterial species Psychroflexus torquis and the link to sea-ice ecosystem specialism.</title>
        <authorList>
            <person name="Feng S."/>
            <person name="Powell S.M."/>
            <person name="Wilson R."/>
            <person name="Bowman J.P."/>
        </authorList>
    </citation>
    <scope>NUCLEOTIDE SEQUENCE [LARGE SCALE GENOMIC DNA]</scope>
    <source>
        <strain evidence="2 3">ACAM 44</strain>
    </source>
</reference>
<comment type="caution">
    <text evidence="2">The sequence shown here is derived from an EMBL/GenBank/DDBJ whole genome shotgun (WGS) entry which is preliminary data.</text>
</comment>
<evidence type="ECO:0008006" key="4">
    <source>
        <dbReference type="Google" id="ProtNLM"/>
    </source>
</evidence>
<dbReference type="eggNOG" id="ENOG502Z8NV">
    <property type="taxonomic scope" value="Bacteria"/>
</dbReference>
<keyword evidence="3" id="KW-1185">Reference proteome</keyword>
<proteinExistence type="predicted"/>
<name>N1WJN1_9FLAO</name>
<dbReference type="RefSeq" id="WP_003442436.1">
    <property type="nucleotide sequence ID" value="NZ_APLF01000013.1"/>
</dbReference>
<evidence type="ECO:0000256" key="1">
    <source>
        <dbReference type="SAM" id="Phobius"/>
    </source>
</evidence>